<feature type="transmembrane region" description="Helical" evidence="8">
    <location>
        <begin position="137"/>
        <end position="160"/>
    </location>
</feature>
<evidence type="ECO:0000313" key="11">
    <source>
        <dbReference type="Proteomes" id="UP000034392"/>
    </source>
</evidence>
<keyword evidence="4" id="KW-1003">Cell membrane</keyword>
<keyword evidence="11" id="KW-1185">Reference proteome</keyword>
<evidence type="ECO:0000256" key="2">
    <source>
        <dbReference type="ARBA" id="ARBA00007362"/>
    </source>
</evidence>
<protein>
    <submittedName>
        <fullName evidence="10">EamA-like transporter family protein</fullName>
    </submittedName>
</protein>
<accession>A0A0F7KRS4</accession>
<comment type="subcellular location">
    <subcellularLocation>
        <location evidence="1">Cell membrane</location>
        <topology evidence="1">Multi-pass membrane protein</topology>
    </subcellularLocation>
</comment>
<keyword evidence="3" id="KW-0813">Transport</keyword>
<feature type="transmembrane region" description="Helical" evidence="8">
    <location>
        <begin position="77"/>
        <end position="94"/>
    </location>
</feature>
<evidence type="ECO:0000256" key="5">
    <source>
        <dbReference type="ARBA" id="ARBA00022692"/>
    </source>
</evidence>
<proteinExistence type="inferred from homology"/>
<evidence type="ECO:0000313" key="10">
    <source>
        <dbReference type="EMBL" id="AKH42304.1"/>
    </source>
</evidence>
<dbReference type="InterPro" id="IPR037185">
    <property type="entry name" value="EmrE-like"/>
</dbReference>
<keyword evidence="7 8" id="KW-0472">Membrane</keyword>
<dbReference type="NCBIfam" id="TIGR00688">
    <property type="entry name" value="rarD"/>
    <property type="match status" value="1"/>
</dbReference>
<evidence type="ECO:0000256" key="3">
    <source>
        <dbReference type="ARBA" id="ARBA00022448"/>
    </source>
</evidence>
<dbReference type="KEGG" id="aay:WYH_01259"/>
<evidence type="ECO:0000256" key="8">
    <source>
        <dbReference type="SAM" id="Phobius"/>
    </source>
</evidence>
<feature type="transmembrane region" description="Helical" evidence="8">
    <location>
        <begin position="167"/>
        <end position="183"/>
    </location>
</feature>
<dbReference type="GO" id="GO:0005886">
    <property type="term" value="C:plasma membrane"/>
    <property type="evidence" value="ECO:0007669"/>
    <property type="project" value="UniProtKB-SubCell"/>
</dbReference>
<dbReference type="InterPro" id="IPR004626">
    <property type="entry name" value="RarD"/>
</dbReference>
<dbReference type="SUPFAM" id="SSF103481">
    <property type="entry name" value="Multidrug resistance efflux transporter EmrE"/>
    <property type="match status" value="2"/>
</dbReference>
<gene>
    <name evidence="10" type="ORF">WYH_01259</name>
</gene>
<dbReference type="Pfam" id="PF00892">
    <property type="entry name" value="EamA"/>
    <property type="match status" value="1"/>
</dbReference>
<evidence type="ECO:0000256" key="7">
    <source>
        <dbReference type="ARBA" id="ARBA00023136"/>
    </source>
</evidence>
<feature type="transmembrane region" description="Helical" evidence="8">
    <location>
        <begin position="110"/>
        <end position="131"/>
    </location>
</feature>
<dbReference type="Proteomes" id="UP000034392">
    <property type="component" value="Chromosome"/>
</dbReference>
<dbReference type="PATRIC" id="fig|1267766.3.peg.1269"/>
<sequence>MVQLYALFYERHATSLSALHQFVALAGALSHAYPQEVTGTHQKIGSGLPFALGAHAIWGSMPIYLILVKAVPSLEFVAWRLIFTLPLCLAIVALRRQGAQLVEVLRNRKALLTLLGSSAMIAINWFLYVWAIQNDHVYAASLGYYILPLIMMLLGLLVLGERLTRRQWAAVTLAGIGVAALAGGALTTLWISLSMAITFAVYGLLRKTVAAGALVGLTVESFILLPLSLAILAWFWATPEGPAMGQSLALAIAIMGSGPMTATPLLLFATAARRMPYTVIGFLQFLSPTIVFLLGMFVFGEELHPAQLACFAAIWAAAALFIWDLVRSSHRARQDQKAASSASA</sequence>
<dbReference type="EMBL" id="CP011452">
    <property type="protein sequence ID" value="AKH42304.1"/>
    <property type="molecule type" value="Genomic_DNA"/>
</dbReference>
<dbReference type="OrthoDB" id="369870at2"/>
<keyword evidence="6 8" id="KW-1133">Transmembrane helix</keyword>
<dbReference type="PANTHER" id="PTHR22911:SF137">
    <property type="entry name" value="SOLUTE CARRIER FAMILY 35 MEMBER G2-RELATED"/>
    <property type="match status" value="1"/>
</dbReference>
<name>A0A0F7KRS4_9SPHN</name>
<feature type="transmembrane region" description="Helical" evidence="8">
    <location>
        <begin position="50"/>
        <end position="71"/>
    </location>
</feature>
<evidence type="ECO:0000256" key="1">
    <source>
        <dbReference type="ARBA" id="ARBA00004651"/>
    </source>
</evidence>
<dbReference type="InterPro" id="IPR000620">
    <property type="entry name" value="EamA_dom"/>
</dbReference>
<feature type="transmembrane region" description="Helical" evidence="8">
    <location>
        <begin position="306"/>
        <end position="326"/>
    </location>
</feature>
<organism evidence="10 11">
    <name type="scientific">Croceibacterium atlanticum</name>
    <dbReference type="NCBI Taxonomy" id="1267766"/>
    <lineage>
        <taxon>Bacteria</taxon>
        <taxon>Pseudomonadati</taxon>
        <taxon>Pseudomonadota</taxon>
        <taxon>Alphaproteobacteria</taxon>
        <taxon>Sphingomonadales</taxon>
        <taxon>Erythrobacteraceae</taxon>
        <taxon>Croceibacterium</taxon>
    </lineage>
</organism>
<reference evidence="10" key="1">
    <citation type="submission" date="2015-05" db="EMBL/GenBank/DDBJ databases">
        <title>The complete genome of Altererythrobacter atlanticus strain 26DY36.</title>
        <authorList>
            <person name="Wu Y.-H."/>
            <person name="Cheng H."/>
            <person name="Wu X.-W."/>
        </authorList>
    </citation>
    <scope>NUCLEOTIDE SEQUENCE [LARGE SCALE GENOMIC DNA]</scope>
    <source>
        <strain evidence="10">26DY36</strain>
    </source>
</reference>
<feature type="domain" description="EamA" evidence="9">
    <location>
        <begin position="46"/>
        <end position="180"/>
    </location>
</feature>
<evidence type="ECO:0000256" key="6">
    <source>
        <dbReference type="ARBA" id="ARBA00022989"/>
    </source>
</evidence>
<dbReference type="AlphaFoldDB" id="A0A0F7KRS4"/>
<dbReference type="PANTHER" id="PTHR22911">
    <property type="entry name" value="ACYL-MALONYL CONDENSING ENZYME-RELATED"/>
    <property type="match status" value="1"/>
</dbReference>
<feature type="transmembrane region" description="Helical" evidence="8">
    <location>
        <begin position="212"/>
        <end position="236"/>
    </location>
</feature>
<evidence type="ECO:0000259" key="9">
    <source>
        <dbReference type="Pfam" id="PF00892"/>
    </source>
</evidence>
<feature type="transmembrane region" description="Helical" evidence="8">
    <location>
        <begin position="248"/>
        <end position="268"/>
    </location>
</feature>
<evidence type="ECO:0000256" key="4">
    <source>
        <dbReference type="ARBA" id="ARBA00022475"/>
    </source>
</evidence>
<comment type="similarity">
    <text evidence="2">Belongs to the EamA transporter family.</text>
</comment>
<dbReference type="RefSeq" id="WP_082347877.1">
    <property type="nucleotide sequence ID" value="NZ_CP011452.2"/>
</dbReference>
<keyword evidence="5 8" id="KW-0812">Transmembrane</keyword>
<feature type="transmembrane region" description="Helical" evidence="8">
    <location>
        <begin position="280"/>
        <end position="300"/>
    </location>
</feature>